<dbReference type="GO" id="GO:0015344">
    <property type="term" value="F:siderophore uptake transmembrane transporter activity"/>
    <property type="evidence" value="ECO:0007669"/>
    <property type="project" value="TreeGrafter"/>
</dbReference>
<evidence type="ECO:0000256" key="10">
    <source>
        <dbReference type="PROSITE-ProRule" id="PRU01360"/>
    </source>
</evidence>
<reference evidence="15 16" key="1">
    <citation type="submission" date="2016-10" db="EMBL/GenBank/DDBJ databases">
        <authorList>
            <person name="de Groot N.N."/>
        </authorList>
    </citation>
    <scope>NUCLEOTIDE SEQUENCE [LARGE SCALE GENOMIC DNA]</scope>
    <source>
        <strain evidence="15 16">DSM 21668</strain>
    </source>
</reference>
<name>A0A1G9UPE4_9BACT</name>
<dbReference type="Proteomes" id="UP000198901">
    <property type="component" value="Unassembled WGS sequence"/>
</dbReference>
<dbReference type="InterPro" id="IPR023997">
    <property type="entry name" value="TonB-dep_OMP_SusC/RagA_CS"/>
</dbReference>
<keyword evidence="6 11" id="KW-0798">TonB box</keyword>
<keyword evidence="3 10" id="KW-1134">Transmembrane beta strand</keyword>
<dbReference type="PROSITE" id="PS52016">
    <property type="entry name" value="TONB_DEPENDENT_REC_3"/>
    <property type="match status" value="1"/>
</dbReference>
<sequence>MRHIYSSKKTVWMMLMLLAGILPLAQGHVQPDRPEATITLEAVNVPLKDVLTRLENQTTFRFVYNSSLSEALKQKVSVHARNRAIFSVLNEVLPACGVGYQQVEEHILLKISKKEEAAPESPRFIVTGRVSDQQTGEALSGATVVVRGTTTGATTGADGRFRLNVPDENTMLVISYVGYNSVEVDVKGRTSVDVALTPTARQLSEMVVVGYGSQQKKEVLGAVSTIPTKEIGSRNYNSAAEVLQGTVAGVTVVNEGGDPTASPTIKIRGIGSLNDESPLLVVDGVIYPGTFSSINPNDIQSVSVLKDASAAIYGARASAGVILVTTKKGAAGQVKVNLNYQQGFQQVAKRLKPLDAAGFADAMNTATDNAGLPRIPAFDATINPDSRITKTRWMDEVFQTGKIYNIDASVSGGSEKSTFFFSGGYRKNEGVLLNTFSDRYTFRLNSSHKIARGVTIGENMSYTVNNGQTGNTNSAYTGAILTAIFYPPNATIYRTDGSGRFGGVPEQYAGSYGDLINPVAYLKRLDNRNPVSNVFINPYLEWDILKDLKFRSNWGITQIKNNYKQFNVRITEPGKIFDYNELYQSNASTTDFLNEQTVTYKHTFGGKHNLELLAGHTYQYTKSESFGVKGTGFDNEDPSLRYLKNAKLIVYDQSNVYERGLESYVGRVNYNYGEKYLFSAIIRRDGTSKLLKANRWEWYPSLSAGWNIMEEGFLKDVNWLSNLKLRASWGKIGNLAGLSDYAYSIPLAQTQAMIGATPVVNYGYAETALSNSNLRWETSEQANIGLDLGLLQNRLSATIDVFSKKNKNMLFQEQLPGLAGVPNGRTINAGETENRGIELGLNYQQSRGALRYDVSVNFAYLKNEVRALPSGQEMLQTGSTVRSLPYSNFHMVGQPFGAFFGYTTGGLFQSDEEAKKYVNAQGTAYQPNAKAGDFKFIDNNGDGKIDDKDRVVLGSVLPTKTFSLNGNASYKGFDLNVFFQGSAGNKVFNSLRNLAMNPGAYPGYNMLEDVKDAWSPTNTGGKIPRLRAGSDPNNNFGRISDFYLEDGSYLRLKSLTVGYTVPATVTKSVRARIYLTGQNLLTITKYTGMDPEVGVSSFGLDVGKYPLSRVYMFGVNLSF</sequence>
<gene>
    <name evidence="15" type="ORF">SAMN04488090_3887</name>
</gene>
<accession>A0A1G9UPE4</accession>
<evidence type="ECO:0000256" key="2">
    <source>
        <dbReference type="ARBA" id="ARBA00022448"/>
    </source>
</evidence>
<evidence type="ECO:0000256" key="6">
    <source>
        <dbReference type="ARBA" id="ARBA00023077"/>
    </source>
</evidence>
<comment type="similarity">
    <text evidence="10 11">Belongs to the TonB-dependent receptor family.</text>
</comment>
<protein>
    <submittedName>
        <fullName evidence="15">TonB-linked outer membrane protein, SusC/RagA family</fullName>
    </submittedName>
</protein>
<keyword evidence="9 10" id="KW-0998">Cell outer membrane</keyword>
<evidence type="ECO:0000256" key="11">
    <source>
        <dbReference type="RuleBase" id="RU003357"/>
    </source>
</evidence>
<evidence type="ECO:0000256" key="5">
    <source>
        <dbReference type="ARBA" id="ARBA00022729"/>
    </source>
</evidence>
<keyword evidence="5 12" id="KW-0732">Signal</keyword>
<evidence type="ECO:0000256" key="9">
    <source>
        <dbReference type="ARBA" id="ARBA00023237"/>
    </source>
</evidence>
<dbReference type="Gene3D" id="2.60.40.1120">
    <property type="entry name" value="Carboxypeptidase-like, regulatory domain"/>
    <property type="match status" value="1"/>
</dbReference>
<dbReference type="Pfam" id="PF13715">
    <property type="entry name" value="CarbopepD_reg_2"/>
    <property type="match status" value="1"/>
</dbReference>
<dbReference type="GO" id="GO:0044718">
    <property type="term" value="P:siderophore transmembrane transport"/>
    <property type="evidence" value="ECO:0007669"/>
    <property type="project" value="TreeGrafter"/>
</dbReference>
<feature type="domain" description="TonB-dependent receptor-like beta-barrel" evidence="13">
    <location>
        <begin position="492"/>
        <end position="927"/>
    </location>
</feature>
<organism evidence="15 16">
    <name type="scientific">Siphonobacter aquaeclarae</name>
    <dbReference type="NCBI Taxonomy" id="563176"/>
    <lineage>
        <taxon>Bacteria</taxon>
        <taxon>Pseudomonadati</taxon>
        <taxon>Bacteroidota</taxon>
        <taxon>Cytophagia</taxon>
        <taxon>Cytophagales</taxon>
        <taxon>Cytophagaceae</taxon>
        <taxon>Siphonobacter</taxon>
    </lineage>
</organism>
<dbReference type="Gene3D" id="2.40.170.20">
    <property type="entry name" value="TonB-dependent receptor, beta-barrel domain"/>
    <property type="match status" value="1"/>
</dbReference>
<keyword evidence="7 10" id="KW-0472">Membrane</keyword>
<dbReference type="SUPFAM" id="SSF49464">
    <property type="entry name" value="Carboxypeptidase regulatory domain-like"/>
    <property type="match status" value="1"/>
</dbReference>
<dbReference type="EMBL" id="FNGS01000007">
    <property type="protein sequence ID" value="SDM61425.1"/>
    <property type="molecule type" value="Genomic_DNA"/>
</dbReference>
<dbReference type="InterPro" id="IPR012910">
    <property type="entry name" value="Plug_dom"/>
</dbReference>
<evidence type="ECO:0000259" key="13">
    <source>
        <dbReference type="Pfam" id="PF00593"/>
    </source>
</evidence>
<dbReference type="InterPro" id="IPR037066">
    <property type="entry name" value="Plug_dom_sf"/>
</dbReference>
<comment type="subcellular location">
    <subcellularLocation>
        <location evidence="1 10">Cell outer membrane</location>
        <topology evidence="1 10">Multi-pass membrane protein</topology>
    </subcellularLocation>
</comment>
<dbReference type="GO" id="GO:0009279">
    <property type="term" value="C:cell outer membrane"/>
    <property type="evidence" value="ECO:0007669"/>
    <property type="project" value="UniProtKB-SubCell"/>
</dbReference>
<feature type="signal peptide" evidence="12">
    <location>
        <begin position="1"/>
        <end position="27"/>
    </location>
</feature>
<evidence type="ECO:0000256" key="12">
    <source>
        <dbReference type="SAM" id="SignalP"/>
    </source>
</evidence>
<evidence type="ECO:0000256" key="7">
    <source>
        <dbReference type="ARBA" id="ARBA00023136"/>
    </source>
</evidence>
<dbReference type="InterPro" id="IPR023996">
    <property type="entry name" value="TonB-dep_OMP_SusC/RagA"/>
</dbReference>
<dbReference type="InterPro" id="IPR000531">
    <property type="entry name" value="Beta-barrel_TonB"/>
</dbReference>
<evidence type="ECO:0000313" key="15">
    <source>
        <dbReference type="EMBL" id="SDM61425.1"/>
    </source>
</evidence>
<dbReference type="RefSeq" id="WP_093206036.1">
    <property type="nucleotide sequence ID" value="NZ_FNGS01000007.1"/>
</dbReference>
<dbReference type="Gene3D" id="2.170.130.10">
    <property type="entry name" value="TonB-dependent receptor, plug domain"/>
    <property type="match status" value="1"/>
</dbReference>
<dbReference type="InterPro" id="IPR036942">
    <property type="entry name" value="Beta-barrel_TonB_sf"/>
</dbReference>
<dbReference type="STRING" id="563176.SAMN04488090_3887"/>
<evidence type="ECO:0000313" key="16">
    <source>
        <dbReference type="Proteomes" id="UP000198901"/>
    </source>
</evidence>
<keyword evidence="8" id="KW-0675">Receptor</keyword>
<evidence type="ECO:0000259" key="14">
    <source>
        <dbReference type="Pfam" id="PF07715"/>
    </source>
</evidence>
<evidence type="ECO:0000256" key="1">
    <source>
        <dbReference type="ARBA" id="ARBA00004571"/>
    </source>
</evidence>
<dbReference type="OrthoDB" id="9768177at2"/>
<dbReference type="NCBIfam" id="TIGR04057">
    <property type="entry name" value="SusC_RagA_signa"/>
    <property type="match status" value="1"/>
</dbReference>
<dbReference type="NCBIfam" id="TIGR04056">
    <property type="entry name" value="OMP_RagA_SusC"/>
    <property type="match status" value="1"/>
</dbReference>
<evidence type="ECO:0000256" key="4">
    <source>
        <dbReference type="ARBA" id="ARBA00022692"/>
    </source>
</evidence>
<dbReference type="InterPro" id="IPR008969">
    <property type="entry name" value="CarboxyPept-like_regulatory"/>
</dbReference>
<dbReference type="Pfam" id="PF07715">
    <property type="entry name" value="Plug"/>
    <property type="match status" value="1"/>
</dbReference>
<feature type="chain" id="PRO_5011678716" evidence="12">
    <location>
        <begin position="28"/>
        <end position="1119"/>
    </location>
</feature>
<dbReference type="AlphaFoldDB" id="A0A1G9UPE4"/>
<evidence type="ECO:0000256" key="8">
    <source>
        <dbReference type="ARBA" id="ARBA00023170"/>
    </source>
</evidence>
<dbReference type="PANTHER" id="PTHR30069">
    <property type="entry name" value="TONB-DEPENDENT OUTER MEMBRANE RECEPTOR"/>
    <property type="match status" value="1"/>
</dbReference>
<dbReference type="InterPro" id="IPR039426">
    <property type="entry name" value="TonB-dep_rcpt-like"/>
</dbReference>
<keyword evidence="4 10" id="KW-0812">Transmembrane</keyword>
<evidence type="ECO:0000256" key="3">
    <source>
        <dbReference type="ARBA" id="ARBA00022452"/>
    </source>
</evidence>
<keyword evidence="16" id="KW-1185">Reference proteome</keyword>
<dbReference type="Pfam" id="PF00593">
    <property type="entry name" value="TonB_dep_Rec_b-barrel"/>
    <property type="match status" value="1"/>
</dbReference>
<feature type="domain" description="TonB-dependent receptor plug" evidence="14">
    <location>
        <begin position="216"/>
        <end position="321"/>
    </location>
</feature>
<keyword evidence="2 10" id="KW-0813">Transport</keyword>
<dbReference type="SUPFAM" id="SSF56935">
    <property type="entry name" value="Porins"/>
    <property type="match status" value="1"/>
</dbReference>
<proteinExistence type="inferred from homology"/>
<dbReference type="PANTHER" id="PTHR30069:SF29">
    <property type="entry name" value="HEMOGLOBIN AND HEMOGLOBIN-HAPTOGLOBIN-BINDING PROTEIN 1-RELATED"/>
    <property type="match status" value="1"/>
</dbReference>